<evidence type="ECO:0000256" key="8">
    <source>
        <dbReference type="SAM" id="Phobius"/>
    </source>
</evidence>
<reference evidence="9 10" key="1">
    <citation type="submission" date="2023-07" db="EMBL/GenBank/DDBJ databases">
        <title>Genomic Encyclopedia of Type Strains, Phase IV (KMG-IV): sequencing the most valuable type-strain genomes for metagenomic binning, comparative biology and taxonomic classification.</title>
        <authorList>
            <person name="Goeker M."/>
        </authorList>
    </citation>
    <scope>NUCLEOTIDE SEQUENCE [LARGE SCALE GENOMIC DNA]</scope>
    <source>
        <strain evidence="9 10">DSM 3770</strain>
    </source>
</reference>
<dbReference type="PANTHER" id="PTHR43663">
    <property type="entry name" value="CHROMATE TRANSPORT PROTEIN-RELATED"/>
    <property type="match status" value="1"/>
</dbReference>
<keyword evidence="4 8" id="KW-0812">Transmembrane</keyword>
<dbReference type="InterPro" id="IPR003370">
    <property type="entry name" value="Chromate_transpt"/>
</dbReference>
<comment type="similarity">
    <text evidence="2">Belongs to the chromate ion transporter (CHR) (TC 2.A.51) family.</text>
</comment>
<evidence type="ECO:0000256" key="4">
    <source>
        <dbReference type="ARBA" id="ARBA00022692"/>
    </source>
</evidence>
<gene>
    <name evidence="9" type="ORF">QOZ94_001321</name>
</gene>
<feature type="transmembrane region" description="Helical" evidence="8">
    <location>
        <begin position="130"/>
        <end position="152"/>
    </location>
</feature>
<comment type="caution">
    <text evidence="9">The sequence shown here is derived from an EMBL/GenBank/DDBJ whole genome shotgun (WGS) entry which is preliminary data.</text>
</comment>
<evidence type="ECO:0000313" key="9">
    <source>
        <dbReference type="EMBL" id="MDQ0504547.1"/>
    </source>
</evidence>
<dbReference type="Pfam" id="PF02417">
    <property type="entry name" value="Chromate_transp"/>
    <property type="match status" value="1"/>
</dbReference>
<evidence type="ECO:0000256" key="5">
    <source>
        <dbReference type="ARBA" id="ARBA00022989"/>
    </source>
</evidence>
<sequence length="209" mass="21535">MSDTPAPPAVPASQPQRDAPVDDVPQVSLTEIFVGFLVIGATSFGGGVVAYLRTGLVGRRKWIADETFLELLSICQTLPGLNASNMAILVGDRLRGTAGAAVALAGICLPGGILMMAAAMAYAASQGTHVGIGAALHGISAAAVGLVLSVTIQLGRKTLIHWADFAFVALTVIGVNVLHQSVLLVLLVVGALAIFWYRPDRLPPGGHQP</sequence>
<comment type="subcellular location">
    <subcellularLocation>
        <location evidence="1">Cell membrane</location>
        <topology evidence="1">Multi-pass membrane protein</topology>
    </subcellularLocation>
</comment>
<feature type="region of interest" description="Disordered" evidence="7">
    <location>
        <begin position="1"/>
        <end position="21"/>
    </location>
</feature>
<feature type="transmembrane region" description="Helical" evidence="8">
    <location>
        <begin position="164"/>
        <end position="197"/>
    </location>
</feature>
<dbReference type="InterPro" id="IPR052518">
    <property type="entry name" value="CHR_Transporter"/>
</dbReference>
<proteinExistence type="inferred from homology"/>
<evidence type="ECO:0000256" key="2">
    <source>
        <dbReference type="ARBA" id="ARBA00005262"/>
    </source>
</evidence>
<dbReference type="Proteomes" id="UP001241747">
    <property type="component" value="Unassembled WGS sequence"/>
</dbReference>
<evidence type="ECO:0000313" key="10">
    <source>
        <dbReference type="Proteomes" id="UP001241747"/>
    </source>
</evidence>
<feature type="compositionally biased region" description="Pro residues" evidence="7">
    <location>
        <begin position="1"/>
        <end position="10"/>
    </location>
</feature>
<dbReference type="PANTHER" id="PTHR43663:SF1">
    <property type="entry name" value="CHROMATE TRANSPORTER"/>
    <property type="match status" value="1"/>
</dbReference>
<keyword evidence="5 8" id="KW-1133">Transmembrane helix</keyword>
<keyword evidence="10" id="KW-1185">Reference proteome</keyword>
<dbReference type="EMBL" id="JAUSVY010000002">
    <property type="protein sequence ID" value="MDQ0504547.1"/>
    <property type="molecule type" value="Genomic_DNA"/>
</dbReference>
<keyword evidence="6 8" id="KW-0472">Membrane</keyword>
<evidence type="ECO:0000256" key="3">
    <source>
        <dbReference type="ARBA" id="ARBA00022475"/>
    </source>
</evidence>
<protein>
    <submittedName>
        <fullName evidence="9">Chromate transporter</fullName>
    </submittedName>
</protein>
<feature type="transmembrane region" description="Helical" evidence="8">
    <location>
        <begin position="32"/>
        <end position="52"/>
    </location>
</feature>
<dbReference type="RefSeq" id="WP_237344977.1">
    <property type="nucleotide sequence ID" value="NZ_JABWGX010000007.1"/>
</dbReference>
<keyword evidence="3" id="KW-1003">Cell membrane</keyword>
<name>A0ABU0LBM8_XANAG</name>
<evidence type="ECO:0000256" key="6">
    <source>
        <dbReference type="ARBA" id="ARBA00023136"/>
    </source>
</evidence>
<evidence type="ECO:0000256" key="1">
    <source>
        <dbReference type="ARBA" id="ARBA00004651"/>
    </source>
</evidence>
<organism evidence="9 10">
    <name type="scientific">Xanthobacter agilis</name>
    <dbReference type="NCBI Taxonomy" id="47492"/>
    <lineage>
        <taxon>Bacteria</taxon>
        <taxon>Pseudomonadati</taxon>
        <taxon>Pseudomonadota</taxon>
        <taxon>Alphaproteobacteria</taxon>
        <taxon>Hyphomicrobiales</taxon>
        <taxon>Xanthobacteraceae</taxon>
        <taxon>Xanthobacter</taxon>
    </lineage>
</organism>
<evidence type="ECO:0000256" key="7">
    <source>
        <dbReference type="SAM" id="MobiDB-lite"/>
    </source>
</evidence>
<feature type="transmembrane region" description="Helical" evidence="8">
    <location>
        <begin position="101"/>
        <end position="124"/>
    </location>
</feature>
<accession>A0ABU0LBM8</accession>